<feature type="domain" description="FAD/NAD(P)-binding" evidence="9">
    <location>
        <begin position="7"/>
        <end position="311"/>
    </location>
</feature>
<sequence>MSEQPLRICILGGGFGGLYTALRLSQFPWQNGQYPEIILIDQRDRFLFTPLLYELITDEMQSWEIAPPFEELLINTRIRFHQGCVTAINVETNHLEIDHRHSLQYDYLVLAIGGKTPLDQVVGAKDYAIPFRSLDDAYRIKERLRLLETSQVEKIRVAVVGGGSSGVELACKLADRLGETGRIRLVERGEEVLSHSPEFNRKVAQEALEKRRVWIDLETEVTEVRSDSLSLCYKGQVDTIPVDLILWTVGTQVSELVKNTDLKHNSQGLLKVNPELQAINHTNIYAIGDLADCEDITGQKIPATAQAAFQQSDYCAWNIWASITHRPLLPFRYQPLGEMMALGSDNAALNGLGIQLDGGLAYIARRLIYLYRLPTLKHQLNVGLSWITSPILDWIMDD</sequence>
<evidence type="ECO:0000256" key="4">
    <source>
        <dbReference type="ARBA" id="ARBA00022827"/>
    </source>
</evidence>
<dbReference type="FunFam" id="3.50.50.100:FF:000010">
    <property type="entry name" value="Alternative NAD(P)H-ubiquinone oxidoreductase C1, chloroplastic/mitochondrial"/>
    <property type="match status" value="1"/>
</dbReference>
<dbReference type="KEGG" id="cyp:PCC8801_0681"/>
<comment type="cofactor">
    <cofactor evidence="1">
        <name>FAD</name>
        <dbReference type="ChEBI" id="CHEBI:57692"/>
    </cofactor>
</comment>
<protein>
    <recommendedName>
        <fullName evidence="8">demethylphylloquinone reductase</fullName>
        <ecNumber evidence="8">1.6.5.12</ecNumber>
    </recommendedName>
</protein>
<dbReference type="InterPro" id="IPR036188">
    <property type="entry name" value="FAD/NAD-bd_sf"/>
</dbReference>
<dbReference type="SUPFAM" id="SSF51905">
    <property type="entry name" value="FAD/NAD(P)-binding domain"/>
    <property type="match status" value="2"/>
</dbReference>
<keyword evidence="4" id="KW-0274">FAD</keyword>
<dbReference type="PRINTS" id="PR00368">
    <property type="entry name" value="FADPNR"/>
</dbReference>
<evidence type="ECO:0000259" key="9">
    <source>
        <dbReference type="Pfam" id="PF07992"/>
    </source>
</evidence>
<dbReference type="STRING" id="41431.PCC8801_0681"/>
<organism evidence="10 11">
    <name type="scientific">Rippkaea orientalis (strain PCC 8801 / RF-1)</name>
    <name type="common">Cyanothece sp. (strain PCC 8801)</name>
    <dbReference type="NCBI Taxonomy" id="41431"/>
    <lineage>
        <taxon>Bacteria</taxon>
        <taxon>Bacillati</taxon>
        <taxon>Cyanobacteriota</taxon>
        <taxon>Cyanophyceae</taxon>
        <taxon>Oscillatoriophycideae</taxon>
        <taxon>Chroococcales</taxon>
        <taxon>Aphanothecaceae</taxon>
        <taxon>Rippkaea</taxon>
        <taxon>Rippkaea orientalis</taxon>
    </lineage>
</organism>
<evidence type="ECO:0000256" key="2">
    <source>
        <dbReference type="ARBA" id="ARBA00005272"/>
    </source>
</evidence>
<keyword evidence="6" id="KW-0560">Oxidoreductase</keyword>
<dbReference type="PANTHER" id="PTHR42913">
    <property type="entry name" value="APOPTOSIS-INDUCING FACTOR 1"/>
    <property type="match status" value="1"/>
</dbReference>
<dbReference type="EC" id="1.6.5.12" evidence="8"/>
<dbReference type="PRINTS" id="PR00411">
    <property type="entry name" value="PNDRDTASEI"/>
</dbReference>
<evidence type="ECO:0000313" key="10">
    <source>
        <dbReference type="EMBL" id="ACK64766.1"/>
    </source>
</evidence>
<dbReference type="RefSeq" id="WP_012594042.1">
    <property type="nucleotide sequence ID" value="NC_011726.1"/>
</dbReference>
<gene>
    <name evidence="10" type="ordered locus">PCC8801_0681</name>
</gene>
<evidence type="ECO:0000256" key="7">
    <source>
        <dbReference type="ARBA" id="ARBA00052971"/>
    </source>
</evidence>
<evidence type="ECO:0000313" key="11">
    <source>
        <dbReference type="Proteomes" id="UP000008204"/>
    </source>
</evidence>
<dbReference type="GO" id="GO:0003955">
    <property type="term" value="F:NAD(P)H dehydrogenase (quinone) activity"/>
    <property type="evidence" value="ECO:0007669"/>
    <property type="project" value="TreeGrafter"/>
</dbReference>
<dbReference type="Pfam" id="PF07992">
    <property type="entry name" value="Pyr_redox_2"/>
    <property type="match status" value="1"/>
</dbReference>
<dbReference type="Gene3D" id="3.50.50.100">
    <property type="match status" value="1"/>
</dbReference>
<evidence type="ECO:0000256" key="1">
    <source>
        <dbReference type="ARBA" id="ARBA00001974"/>
    </source>
</evidence>
<dbReference type="InterPro" id="IPR051169">
    <property type="entry name" value="NADH-Q_oxidoreductase"/>
</dbReference>
<keyword evidence="3" id="KW-0285">Flavoprotein</keyword>
<evidence type="ECO:0000256" key="5">
    <source>
        <dbReference type="ARBA" id="ARBA00022857"/>
    </source>
</evidence>
<dbReference type="HOGENOM" id="CLU_021377_7_1_3"/>
<dbReference type="InterPro" id="IPR023753">
    <property type="entry name" value="FAD/NAD-binding_dom"/>
</dbReference>
<proteinExistence type="inferred from homology"/>
<dbReference type="AlphaFoldDB" id="B7JXK9"/>
<comment type="similarity">
    <text evidence="2">Belongs to the NADH dehydrogenase family.</text>
</comment>
<accession>B7JXK9</accession>
<evidence type="ECO:0000256" key="3">
    <source>
        <dbReference type="ARBA" id="ARBA00022630"/>
    </source>
</evidence>
<keyword evidence="5" id="KW-0521">NADP</keyword>
<reference evidence="11" key="1">
    <citation type="journal article" date="2011" name="MBio">
        <title>Novel metabolic attributes of the genus Cyanothece, comprising a group of unicellular nitrogen-fixing Cyanobacteria.</title>
        <authorList>
            <person name="Bandyopadhyay A."/>
            <person name="Elvitigala T."/>
            <person name="Welsh E."/>
            <person name="Stockel J."/>
            <person name="Liberton M."/>
            <person name="Min H."/>
            <person name="Sherman L.A."/>
            <person name="Pakrasi H.B."/>
        </authorList>
    </citation>
    <scope>NUCLEOTIDE SEQUENCE [LARGE SCALE GENOMIC DNA]</scope>
    <source>
        <strain evidence="11">PCC 8801</strain>
    </source>
</reference>
<comment type="catalytic activity">
    <reaction evidence="7">
        <text>demethylphylloquinone + NADPH + H(+) = demethylphylloquinol + NADP(+)</text>
        <dbReference type="Rhea" id="RHEA:47744"/>
        <dbReference type="ChEBI" id="CHEBI:15378"/>
        <dbReference type="ChEBI" id="CHEBI:31087"/>
        <dbReference type="ChEBI" id="CHEBI:57783"/>
        <dbReference type="ChEBI" id="CHEBI:58349"/>
        <dbReference type="ChEBI" id="CHEBI:87844"/>
        <dbReference type="EC" id="1.6.5.12"/>
    </reaction>
</comment>
<dbReference type="eggNOG" id="COG1252">
    <property type="taxonomic scope" value="Bacteria"/>
</dbReference>
<dbReference type="GO" id="GO:0019646">
    <property type="term" value="P:aerobic electron transport chain"/>
    <property type="evidence" value="ECO:0007669"/>
    <property type="project" value="TreeGrafter"/>
</dbReference>
<keyword evidence="11" id="KW-1185">Reference proteome</keyword>
<dbReference type="PANTHER" id="PTHR42913:SF4">
    <property type="entry name" value="ALTERNATIVE NAD(P)H-UBIQUINONE OXIDOREDUCTASE C1, CHLOROPLASTIC_MITOCHONDRIAL"/>
    <property type="match status" value="1"/>
</dbReference>
<name>B7JXK9_RIPO1</name>
<evidence type="ECO:0000256" key="8">
    <source>
        <dbReference type="ARBA" id="ARBA00066844"/>
    </source>
</evidence>
<dbReference type="OrthoDB" id="9781621at2"/>
<evidence type="ECO:0000256" key="6">
    <source>
        <dbReference type="ARBA" id="ARBA00023002"/>
    </source>
</evidence>
<dbReference type="EMBL" id="CP001287">
    <property type="protein sequence ID" value="ACK64766.1"/>
    <property type="molecule type" value="Genomic_DNA"/>
</dbReference>
<dbReference type="Proteomes" id="UP000008204">
    <property type="component" value="Chromosome"/>
</dbReference>